<dbReference type="InterPro" id="IPR009012">
    <property type="entry name" value="GrpE_head"/>
</dbReference>
<dbReference type="GO" id="GO:0042803">
    <property type="term" value="F:protein homodimerization activity"/>
    <property type="evidence" value="ECO:0007669"/>
    <property type="project" value="InterPro"/>
</dbReference>
<feature type="compositionally biased region" description="Low complexity" evidence="13">
    <location>
        <begin position="1"/>
        <end position="12"/>
    </location>
</feature>
<dbReference type="PRINTS" id="PR00773">
    <property type="entry name" value="GRPEPROTEIN"/>
</dbReference>
<dbReference type="GO" id="GO:0006457">
    <property type="term" value="P:protein folding"/>
    <property type="evidence" value="ECO:0007669"/>
    <property type="project" value="InterPro"/>
</dbReference>
<evidence type="ECO:0000256" key="6">
    <source>
        <dbReference type="ARBA" id="ARBA00023186"/>
    </source>
</evidence>
<keyword evidence="4 10" id="KW-0963">Cytoplasm</keyword>
<dbReference type="PANTHER" id="PTHR21237">
    <property type="entry name" value="GRPE PROTEIN"/>
    <property type="match status" value="1"/>
</dbReference>
<comment type="caution">
    <text evidence="14">The sequence shown here is derived from an EMBL/GenBank/DDBJ whole genome shotgun (WGS) entry which is preliminary data.</text>
</comment>
<gene>
    <name evidence="10" type="primary">grpE</name>
    <name evidence="14" type="ORF">GCM10011571_14970</name>
</gene>
<keyword evidence="6 10" id="KW-0143">Chaperone</keyword>
<feature type="region of interest" description="Disordered" evidence="13">
    <location>
        <begin position="1"/>
        <end position="52"/>
    </location>
</feature>
<dbReference type="NCBIfam" id="NF010738">
    <property type="entry name" value="PRK14140.1"/>
    <property type="match status" value="1"/>
</dbReference>
<dbReference type="AlphaFoldDB" id="A0A8J2VCS7"/>
<evidence type="ECO:0000256" key="2">
    <source>
        <dbReference type="ARBA" id="ARBA00009054"/>
    </source>
</evidence>
<evidence type="ECO:0000256" key="12">
    <source>
        <dbReference type="RuleBase" id="RU004478"/>
    </source>
</evidence>
<dbReference type="InterPro" id="IPR000740">
    <property type="entry name" value="GrpE"/>
</dbReference>
<dbReference type="SUPFAM" id="SSF51064">
    <property type="entry name" value="Head domain of nucleotide exchange factor GrpE"/>
    <property type="match status" value="1"/>
</dbReference>
<comment type="function">
    <text evidence="7 10 11">Participates actively in the response to hyperosmotic and heat shock by preventing the aggregation of stress-denatured proteins, in association with DnaK and GrpE. It is the nucleotide exchange factor for DnaK and may function as a thermosensor. Unfolded proteins bind initially to DnaJ; upon interaction with the DnaJ-bound protein, DnaK hydrolyzes its bound ATP, resulting in the formation of a stable complex. GrpE releases ADP from DnaK; ATP binding to DnaK triggers the release of the substrate protein, thus completing the reaction cycle. Several rounds of ATP-dependent interactions between DnaJ, DnaK and GrpE are required for fully efficient folding.</text>
</comment>
<dbReference type="EMBL" id="BMHQ01000004">
    <property type="protein sequence ID" value="GGE14520.1"/>
    <property type="molecule type" value="Genomic_DNA"/>
</dbReference>
<evidence type="ECO:0000313" key="15">
    <source>
        <dbReference type="Proteomes" id="UP000625210"/>
    </source>
</evidence>
<comment type="subunit">
    <text evidence="3 10">Homodimer.</text>
</comment>
<dbReference type="HAMAP" id="MF_01151">
    <property type="entry name" value="GrpE"/>
    <property type="match status" value="1"/>
</dbReference>
<dbReference type="Proteomes" id="UP000625210">
    <property type="component" value="Unassembled WGS sequence"/>
</dbReference>
<evidence type="ECO:0000256" key="10">
    <source>
        <dbReference type="HAMAP-Rule" id="MF_01151"/>
    </source>
</evidence>
<feature type="compositionally biased region" description="Basic and acidic residues" evidence="13">
    <location>
        <begin position="35"/>
        <end position="52"/>
    </location>
</feature>
<dbReference type="GO" id="GO:0005737">
    <property type="term" value="C:cytoplasm"/>
    <property type="evidence" value="ECO:0007669"/>
    <property type="project" value="UniProtKB-SubCell"/>
</dbReference>
<dbReference type="GO" id="GO:0051087">
    <property type="term" value="F:protein-folding chaperone binding"/>
    <property type="evidence" value="ECO:0007669"/>
    <property type="project" value="InterPro"/>
</dbReference>
<evidence type="ECO:0000256" key="4">
    <source>
        <dbReference type="ARBA" id="ARBA00022490"/>
    </source>
</evidence>
<comment type="subcellular location">
    <subcellularLocation>
        <location evidence="1 10">Cytoplasm</location>
    </subcellularLocation>
</comment>
<dbReference type="InterPro" id="IPR013805">
    <property type="entry name" value="GrpE_CC"/>
</dbReference>
<dbReference type="GO" id="GO:0051082">
    <property type="term" value="F:unfolded protein binding"/>
    <property type="evidence" value="ECO:0007669"/>
    <property type="project" value="TreeGrafter"/>
</dbReference>
<sequence length="180" mass="20490">MTAEEQNQSQEQSTEEMEATQAEVGEEQEEQSQTEAEKWKQEAKENHQAFLRARADLENYRRRVRKELEETAKYAPVPLVESLLPVLDNMERALSAGDDSSSNALYEGVEMVYRQLVKSLEEHGLQTIQAEGAPFNPHEHNAVMQVEAEDVEPGTVVEVLQQGYKFRDRVIRPAMVKVSS</sequence>
<dbReference type="GO" id="GO:0000774">
    <property type="term" value="F:adenyl-nucleotide exchange factor activity"/>
    <property type="evidence" value="ECO:0007669"/>
    <property type="project" value="InterPro"/>
</dbReference>
<protein>
    <recommendedName>
        <fullName evidence="8 10">Protein GrpE</fullName>
    </recommendedName>
    <alternativeName>
        <fullName evidence="9 10">HSP-70 cofactor</fullName>
    </alternativeName>
</protein>
<evidence type="ECO:0000256" key="13">
    <source>
        <dbReference type="SAM" id="MobiDB-lite"/>
    </source>
</evidence>
<organism evidence="14 15">
    <name type="scientific">Marinithermofilum abyssi</name>
    <dbReference type="NCBI Taxonomy" id="1571185"/>
    <lineage>
        <taxon>Bacteria</taxon>
        <taxon>Bacillati</taxon>
        <taxon>Bacillota</taxon>
        <taxon>Bacilli</taxon>
        <taxon>Bacillales</taxon>
        <taxon>Thermoactinomycetaceae</taxon>
        <taxon>Marinithermofilum</taxon>
    </lineage>
</organism>
<name>A0A8J2VCS7_9BACL</name>
<dbReference type="FunFam" id="2.30.22.10:FF:000001">
    <property type="entry name" value="Protein GrpE"/>
    <property type="match status" value="1"/>
</dbReference>
<evidence type="ECO:0000256" key="11">
    <source>
        <dbReference type="RuleBase" id="RU000639"/>
    </source>
</evidence>
<reference evidence="14" key="2">
    <citation type="submission" date="2020-09" db="EMBL/GenBank/DDBJ databases">
        <authorList>
            <person name="Sun Q."/>
            <person name="Zhou Y."/>
        </authorList>
    </citation>
    <scope>NUCLEOTIDE SEQUENCE</scope>
    <source>
        <strain evidence="14">CGMCC 1.15179</strain>
    </source>
</reference>
<reference evidence="14" key="1">
    <citation type="journal article" date="2014" name="Int. J. Syst. Evol. Microbiol.">
        <title>Complete genome sequence of Corynebacterium casei LMG S-19264T (=DSM 44701T), isolated from a smear-ripened cheese.</title>
        <authorList>
            <consortium name="US DOE Joint Genome Institute (JGI-PGF)"/>
            <person name="Walter F."/>
            <person name="Albersmeier A."/>
            <person name="Kalinowski J."/>
            <person name="Ruckert C."/>
        </authorList>
    </citation>
    <scope>NUCLEOTIDE SEQUENCE</scope>
    <source>
        <strain evidence="14">CGMCC 1.15179</strain>
    </source>
</reference>
<comment type="similarity">
    <text evidence="2 10 12">Belongs to the GrpE family.</text>
</comment>
<dbReference type="SUPFAM" id="SSF58014">
    <property type="entry name" value="Coiled-coil domain of nucleotide exchange factor GrpE"/>
    <property type="match status" value="1"/>
</dbReference>
<evidence type="ECO:0000256" key="7">
    <source>
        <dbReference type="ARBA" id="ARBA00053401"/>
    </source>
</evidence>
<dbReference type="Gene3D" id="3.90.20.20">
    <property type="match status" value="1"/>
</dbReference>
<dbReference type="Gene3D" id="2.30.22.10">
    <property type="entry name" value="Head domain of nucleotide exchange factor GrpE"/>
    <property type="match status" value="1"/>
</dbReference>
<evidence type="ECO:0000256" key="3">
    <source>
        <dbReference type="ARBA" id="ARBA00011738"/>
    </source>
</evidence>
<evidence type="ECO:0000313" key="14">
    <source>
        <dbReference type="EMBL" id="GGE14520.1"/>
    </source>
</evidence>
<keyword evidence="15" id="KW-1185">Reference proteome</keyword>
<accession>A0A8J2VCS7</accession>
<dbReference type="RefSeq" id="WP_229751874.1">
    <property type="nucleotide sequence ID" value="NZ_BMHQ01000004.1"/>
</dbReference>
<evidence type="ECO:0000256" key="9">
    <source>
        <dbReference type="ARBA" id="ARBA00076414"/>
    </source>
</evidence>
<dbReference type="PROSITE" id="PS01071">
    <property type="entry name" value="GRPE"/>
    <property type="match status" value="1"/>
</dbReference>
<dbReference type="CDD" id="cd00446">
    <property type="entry name" value="GrpE"/>
    <property type="match status" value="1"/>
</dbReference>
<dbReference type="PANTHER" id="PTHR21237:SF23">
    <property type="entry name" value="GRPE PROTEIN HOMOLOG, MITOCHONDRIAL"/>
    <property type="match status" value="1"/>
</dbReference>
<dbReference type="Pfam" id="PF01025">
    <property type="entry name" value="GrpE"/>
    <property type="match status" value="1"/>
</dbReference>
<feature type="compositionally biased region" description="Acidic residues" evidence="13">
    <location>
        <begin position="13"/>
        <end position="32"/>
    </location>
</feature>
<keyword evidence="5 10" id="KW-0346">Stress response</keyword>
<proteinExistence type="inferred from homology"/>
<evidence type="ECO:0000256" key="1">
    <source>
        <dbReference type="ARBA" id="ARBA00004496"/>
    </source>
</evidence>
<evidence type="ECO:0000256" key="5">
    <source>
        <dbReference type="ARBA" id="ARBA00023016"/>
    </source>
</evidence>
<evidence type="ECO:0000256" key="8">
    <source>
        <dbReference type="ARBA" id="ARBA00072274"/>
    </source>
</evidence>